<evidence type="ECO:0000313" key="2">
    <source>
        <dbReference type="Proteomes" id="UP000018851"/>
    </source>
</evidence>
<dbReference type="AlphaFoldDB" id="W0ABI5"/>
<gene>
    <name evidence="1" type="ORF">NX02_13840</name>
</gene>
<dbReference type="KEGG" id="ssan:NX02_13840"/>
<name>W0ABI5_9SPHN</name>
<dbReference type="InterPro" id="IPR029068">
    <property type="entry name" value="Glyas_Bleomycin-R_OHBP_Dase"/>
</dbReference>
<organism evidence="1 2">
    <name type="scientific">Sphingomonas sanxanigenens DSM 19645 = NX02</name>
    <dbReference type="NCBI Taxonomy" id="1123269"/>
    <lineage>
        <taxon>Bacteria</taxon>
        <taxon>Pseudomonadati</taxon>
        <taxon>Pseudomonadota</taxon>
        <taxon>Alphaproteobacteria</taxon>
        <taxon>Sphingomonadales</taxon>
        <taxon>Sphingomonadaceae</taxon>
        <taxon>Sphingomonas</taxon>
    </lineage>
</organism>
<evidence type="ECO:0008006" key="3">
    <source>
        <dbReference type="Google" id="ProtNLM"/>
    </source>
</evidence>
<dbReference type="HOGENOM" id="CLU_081830_0_0_5"/>
<dbReference type="eggNOG" id="COG0346">
    <property type="taxonomic scope" value="Bacteria"/>
</dbReference>
<sequence length="311" mass="34072">MSDWTSHGDPLLTRFRFATIGAPDIGVIEDQYCSWLGYHVRERGTVDAGLAASWGAPAAAGCPYIVMSTDGASQDYIRVVQVGGVPGYRPLTTFGWAAFEIIVDDVHEVHDRLRQSGFEILAEPKPLQFMPSIVAMQAAGPAGECLYFTMESGDRAASILPSPRSLIDRPFILVIAGPDFDRLRNWYCDLFDLKRRPLRDSKIRLVQDAQGLDHDHVIRMTTAGLREHGYLFEFDEYPVGPGLIAAPRPRAEGDLPPGCAMASIATVALDRVADQAITPPVRRDGIGYEGRRACTVLGPAGELVEFIEEAE</sequence>
<keyword evidence="2" id="KW-1185">Reference proteome</keyword>
<dbReference type="PATRIC" id="fig|1123269.5.peg.2696"/>
<dbReference type="Proteomes" id="UP000018851">
    <property type="component" value="Chromosome"/>
</dbReference>
<dbReference type="RefSeq" id="WP_025292663.1">
    <property type="nucleotide sequence ID" value="NZ_CP006644.1"/>
</dbReference>
<dbReference type="OrthoDB" id="7545296at2"/>
<dbReference type="EMBL" id="CP006644">
    <property type="protein sequence ID" value="AHE54461.1"/>
    <property type="molecule type" value="Genomic_DNA"/>
</dbReference>
<reference evidence="1 2" key="1">
    <citation type="submission" date="2013-07" db="EMBL/GenBank/DDBJ databases">
        <title>Completed genome of Sphingomonas sanxanigenens NX02.</title>
        <authorList>
            <person name="Ma T."/>
            <person name="Huang H."/>
            <person name="Wu M."/>
            <person name="Li X."/>
            <person name="Li G."/>
        </authorList>
    </citation>
    <scope>NUCLEOTIDE SEQUENCE [LARGE SCALE GENOMIC DNA]</scope>
    <source>
        <strain evidence="1 2">NX02</strain>
    </source>
</reference>
<dbReference type="SUPFAM" id="SSF54593">
    <property type="entry name" value="Glyoxalase/Bleomycin resistance protein/Dihydroxybiphenyl dioxygenase"/>
    <property type="match status" value="2"/>
</dbReference>
<proteinExistence type="predicted"/>
<protein>
    <recommendedName>
        <fullName evidence="3">VOC domain-containing protein</fullName>
    </recommendedName>
</protein>
<evidence type="ECO:0000313" key="1">
    <source>
        <dbReference type="EMBL" id="AHE54461.1"/>
    </source>
</evidence>
<dbReference type="STRING" id="1123269.NX02_13840"/>
<accession>W0ABI5</accession>
<dbReference type="Gene3D" id="3.10.180.10">
    <property type="entry name" value="2,3-Dihydroxybiphenyl 1,2-Dioxygenase, domain 1"/>
    <property type="match status" value="1"/>
</dbReference>